<dbReference type="RefSeq" id="WP_264269922.1">
    <property type="nucleotide sequence ID" value="NZ_JAVDYI010000001.1"/>
</dbReference>
<keyword evidence="1" id="KW-0732">Signal</keyword>
<name>A0ABU2BHC5_9MICC</name>
<accession>A0ABU2BHC5</accession>
<sequence length="66" mass="6728">MNRKTRIFAAVTMSVALLLPAAIPAQAAAVPGSLAQGGSMPVAETAGASLAFNDWLCRYFGAGCRS</sequence>
<feature type="signal peptide" evidence="1">
    <location>
        <begin position="1"/>
        <end position="27"/>
    </location>
</feature>
<proteinExistence type="predicted"/>
<evidence type="ECO:0000313" key="2">
    <source>
        <dbReference type="EMBL" id="MDR7358047.1"/>
    </source>
</evidence>
<dbReference type="EMBL" id="JAVDYI010000001">
    <property type="protein sequence ID" value="MDR7358047.1"/>
    <property type="molecule type" value="Genomic_DNA"/>
</dbReference>
<evidence type="ECO:0000256" key="1">
    <source>
        <dbReference type="SAM" id="SignalP"/>
    </source>
</evidence>
<reference evidence="2 3" key="1">
    <citation type="submission" date="2023-07" db="EMBL/GenBank/DDBJ databases">
        <title>Sequencing the genomes of 1000 actinobacteria strains.</title>
        <authorList>
            <person name="Klenk H.-P."/>
        </authorList>
    </citation>
    <scope>NUCLEOTIDE SEQUENCE [LARGE SCALE GENOMIC DNA]</scope>
    <source>
        <strain evidence="2 3">DSM 20167</strain>
    </source>
</reference>
<gene>
    <name evidence="2" type="ORF">J2S64_001738</name>
</gene>
<evidence type="ECO:0000313" key="3">
    <source>
        <dbReference type="Proteomes" id="UP001183817"/>
    </source>
</evidence>
<feature type="chain" id="PRO_5046314653" evidence="1">
    <location>
        <begin position="28"/>
        <end position="66"/>
    </location>
</feature>
<dbReference type="Proteomes" id="UP001183817">
    <property type="component" value="Unassembled WGS sequence"/>
</dbReference>
<comment type="caution">
    <text evidence="2">The sequence shown here is derived from an EMBL/GenBank/DDBJ whole genome shotgun (WGS) entry which is preliminary data.</text>
</comment>
<organism evidence="2 3">
    <name type="scientific">Paeniglutamicibacter sulfureus</name>
    <dbReference type="NCBI Taxonomy" id="43666"/>
    <lineage>
        <taxon>Bacteria</taxon>
        <taxon>Bacillati</taxon>
        <taxon>Actinomycetota</taxon>
        <taxon>Actinomycetes</taxon>
        <taxon>Micrococcales</taxon>
        <taxon>Micrococcaceae</taxon>
        <taxon>Paeniglutamicibacter</taxon>
    </lineage>
</organism>
<keyword evidence="3" id="KW-1185">Reference proteome</keyword>
<protein>
    <submittedName>
        <fullName evidence="2">Uncharacterized protein</fullName>
    </submittedName>
</protein>